<protein>
    <submittedName>
        <fullName evidence="1">Uncharacterized protein</fullName>
    </submittedName>
</protein>
<keyword evidence="2" id="KW-1185">Reference proteome</keyword>
<accession>A0A0D8FSR1</accession>
<comment type="caution">
    <text evidence="1">The sequence shown here is derived from an EMBL/GenBank/DDBJ whole genome shotgun (WGS) entry which is preliminary data.</text>
</comment>
<evidence type="ECO:0000313" key="1">
    <source>
        <dbReference type="EMBL" id="KJE76313.1"/>
    </source>
</evidence>
<sequence length="73" mass="7943">MSRCQPSGSWCANLEAEIIEPPATAMIPQVHVPGRTAEVDFGDVWVIVSGEKPRVINRVRSVAENFPMYSSAG</sequence>
<dbReference type="EMBL" id="JXUW01000018">
    <property type="protein sequence ID" value="KJE76313.1"/>
    <property type="molecule type" value="Genomic_DNA"/>
</dbReference>
<dbReference type="Proteomes" id="UP000032336">
    <property type="component" value="Unassembled WGS sequence"/>
</dbReference>
<proteinExistence type="predicted"/>
<dbReference type="AlphaFoldDB" id="A0A0D8FSR1"/>
<name>A0A0D8FSR1_9ACTN</name>
<gene>
    <name evidence="1" type="ORF">FEAC_19230</name>
</gene>
<reference evidence="1 2" key="1">
    <citation type="submission" date="2015-01" db="EMBL/GenBank/DDBJ databases">
        <title>Draft genome of the acidophilic iron oxidizer Ferrimicrobium acidiphilum strain T23.</title>
        <authorList>
            <person name="Poehlein A."/>
            <person name="Eisen S."/>
            <person name="Schloemann M."/>
            <person name="Johnson B.D."/>
            <person name="Daniel R."/>
            <person name="Muehling M."/>
        </authorList>
    </citation>
    <scope>NUCLEOTIDE SEQUENCE [LARGE SCALE GENOMIC DNA]</scope>
    <source>
        <strain evidence="1 2">T23</strain>
    </source>
</reference>
<organism evidence="1 2">
    <name type="scientific">Ferrimicrobium acidiphilum DSM 19497</name>
    <dbReference type="NCBI Taxonomy" id="1121877"/>
    <lineage>
        <taxon>Bacteria</taxon>
        <taxon>Bacillati</taxon>
        <taxon>Actinomycetota</taxon>
        <taxon>Acidimicrobiia</taxon>
        <taxon>Acidimicrobiales</taxon>
        <taxon>Acidimicrobiaceae</taxon>
        <taxon>Ferrimicrobium</taxon>
    </lineage>
</organism>
<evidence type="ECO:0000313" key="2">
    <source>
        <dbReference type="Proteomes" id="UP000032336"/>
    </source>
</evidence>